<dbReference type="Pfam" id="PF14326">
    <property type="entry name" value="DUF4384"/>
    <property type="match status" value="1"/>
</dbReference>
<dbReference type="OrthoDB" id="9801841at2"/>
<proteinExistence type="predicted"/>
<dbReference type="InterPro" id="IPR050452">
    <property type="entry name" value="Metacaspase"/>
</dbReference>
<dbReference type="InterPro" id="IPR025493">
    <property type="entry name" value="DUF4384"/>
</dbReference>
<organism evidence="4 5">
    <name type="scientific">Rubrivivax rivuli</name>
    <dbReference type="NCBI Taxonomy" id="1862385"/>
    <lineage>
        <taxon>Bacteria</taxon>
        <taxon>Pseudomonadati</taxon>
        <taxon>Pseudomonadota</taxon>
        <taxon>Betaproteobacteria</taxon>
        <taxon>Burkholderiales</taxon>
        <taxon>Sphaerotilaceae</taxon>
        <taxon>Rubrivivax</taxon>
    </lineage>
</organism>
<dbReference type="GO" id="GO:0005737">
    <property type="term" value="C:cytoplasm"/>
    <property type="evidence" value="ECO:0007669"/>
    <property type="project" value="TreeGrafter"/>
</dbReference>
<dbReference type="PANTHER" id="PTHR48104:SF30">
    <property type="entry name" value="METACASPASE-1"/>
    <property type="match status" value="1"/>
</dbReference>
<feature type="domain" description="DUF4384" evidence="3">
    <location>
        <begin position="370"/>
        <end position="446"/>
    </location>
</feature>
<dbReference type="SUPFAM" id="SSF52129">
    <property type="entry name" value="Caspase-like"/>
    <property type="match status" value="1"/>
</dbReference>
<dbReference type="PANTHER" id="PTHR48104">
    <property type="entry name" value="METACASPASE-4"/>
    <property type="match status" value="1"/>
</dbReference>
<protein>
    <submittedName>
        <fullName evidence="4">DUF4384 domain-containing protein</fullName>
    </submittedName>
</protein>
<feature type="chain" id="PRO_5019139100" evidence="1">
    <location>
        <begin position="24"/>
        <end position="510"/>
    </location>
</feature>
<feature type="domain" description="Peptidase C14 caspase" evidence="2">
    <location>
        <begin position="37"/>
        <end position="258"/>
    </location>
</feature>
<dbReference type="InterPro" id="IPR029030">
    <property type="entry name" value="Caspase-like_dom_sf"/>
</dbReference>
<evidence type="ECO:0000313" key="5">
    <source>
        <dbReference type="Proteomes" id="UP000285575"/>
    </source>
</evidence>
<dbReference type="GO" id="GO:0006508">
    <property type="term" value="P:proteolysis"/>
    <property type="evidence" value="ECO:0007669"/>
    <property type="project" value="InterPro"/>
</dbReference>
<evidence type="ECO:0000256" key="1">
    <source>
        <dbReference type="SAM" id="SignalP"/>
    </source>
</evidence>
<dbReference type="Proteomes" id="UP000285575">
    <property type="component" value="Unassembled WGS sequence"/>
</dbReference>
<dbReference type="AlphaFoldDB" id="A0A437RR27"/>
<evidence type="ECO:0000259" key="3">
    <source>
        <dbReference type="Pfam" id="PF14326"/>
    </source>
</evidence>
<sequence length="510" mass="53168">MAQTLRWGCAALAALLLAGPVAAQPAGAVAAPAERATRHALVIGIGTYTDPAVPALKGVVHDLVSARRMAAAMGVPEANITVVRDEAATAERIRQEIDALGRRVNDGDRVFVYYSGHGTRWFDEAVKAEGCTEGLLATDGRVLSNVELGQRLAPLAARADKMLVFYDACFSGGVAGEPFRTRSFVRSASTPAGEQVTPKFTRVGAPEACAQPSNFRTRSLAQGLQPAQPVAQNVVHIAASRPDEVSFDSSSFGGYATVHWRDCLLGQARDLDGSGAITVDEVTRCAQARITPSLAGQPGILGQQMTIAGNANFVPAWMGAAFAPTAAPAAVNTAPARVASPAEILAEVHGQRDGSRRVVATVRQPLMKIGRDTLDLDVTPSRDGYLYVALAGSDGQSLYLLYPNALATDNRVQAGRRVSLPGTGGWEIVAAGPPGPETLLVMVSDAPRDLRGLAQAPAGPFMQTLLDGQGRARLQAVLGNGTPLAGCGQPGRPSCSDAFGAALLKVETLR</sequence>
<comment type="caution">
    <text evidence="4">The sequence shown here is derived from an EMBL/GenBank/DDBJ whole genome shotgun (WGS) entry which is preliminary data.</text>
</comment>
<name>A0A437RR27_9BURK</name>
<dbReference type="InterPro" id="IPR011600">
    <property type="entry name" value="Pept_C14_caspase"/>
</dbReference>
<dbReference type="GO" id="GO:0004197">
    <property type="term" value="F:cysteine-type endopeptidase activity"/>
    <property type="evidence" value="ECO:0007669"/>
    <property type="project" value="InterPro"/>
</dbReference>
<keyword evidence="1" id="KW-0732">Signal</keyword>
<accession>A0A437RR27</accession>
<dbReference type="InterPro" id="IPR018247">
    <property type="entry name" value="EF_Hand_1_Ca_BS"/>
</dbReference>
<dbReference type="PROSITE" id="PS00018">
    <property type="entry name" value="EF_HAND_1"/>
    <property type="match status" value="1"/>
</dbReference>
<feature type="signal peptide" evidence="1">
    <location>
        <begin position="1"/>
        <end position="23"/>
    </location>
</feature>
<gene>
    <name evidence="4" type="ORF">EOE66_01285</name>
</gene>
<keyword evidence="5" id="KW-1185">Reference proteome</keyword>
<dbReference type="RefSeq" id="WP_128226876.1">
    <property type="nucleotide sequence ID" value="NZ_SACR01000001.1"/>
</dbReference>
<dbReference type="Pfam" id="PF00656">
    <property type="entry name" value="Peptidase_C14"/>
    <property type="match status" value="1"/>
</dbReference>
<evidence type="ECO:0000259" key="2">
    <source>
        <dbReference type="Pfam" id="PF00656"/>
    </source>
</evidence>
<reference evidence="4 5" key="1">
    <citation type="submission" date="2019-01" db="EMBL/GenBank/DDBJ databases">
        <authorList>
            <person name="Chen W.-M."/>
        </authorList>
    </citation>
    <scope>NUCLEOTIDE SEQUENCE [LARGE SCALE GENOMIC DNA]</scope>
    <source>
        <strain evidence="4 5">KYPY4</strain>
    </source>
</reference>
<evidence type="ECO:0000313" key="4">
    <source>
        <dbReference type="EMBL" id="RVU49239.1"/>
    </source>
</evidence>
<dbReference type="Gene3D" id="3.40.50.1460">
    <property type="match status" value="1"/>
</dbReference>
<dbReference type="EMBL" id="SACR01000001">
    <property type="protein sequence ID" value="RVU49239.1"/>
    <property type="molecule type" value="Genomic_DNA"/>
</dbReference>